<sequence>MLPSVEELDAHSRNAMRSVLWKYRRCIATSDEDLGHTELASHRIDTRNAAPVKVPSRRLPPPQRHDVQRMVTDMFSRNIIEPANSPWSALIVMVRKKDGSLMLCVDFCRLNDVAVKDAHPLPRIDDTLEELSGALDEDDRLKTAFSKPFGLYQFRGMPFDLCNAPTTFQRLMDVALRGLTWSSCLAYLDDIIVFGRSAQEHTDHLERVLQRKAETSLKLKPQKCHLMRKTVRFLGHILSENGISTDEEKIRAVKEWPTPCCPSETAFDQLRHMLCTAPVLTFPDFNVPFIVDVDTSAEGIGAVLSQLSHRNERVVAYASRTLTKFERRYCVTRKELLALMWSIKEFRPYLYGQQFDVRTDYSCLRWLHNFKEPEGQVARWLEQLAEYDFNVLRQPCRAHCNADALSRQRCPQCGISIVAAATLPVATMEKVAPSSRWPRLCPTSSDPDLRSLWRDGRGVFLVGENGLFRRSRPAATVSMISCSFQRKKAVDAWCQACRTCVARSESTRKSKAPLQTPEMSCAFQTLAMDFLGPLEATVTQRLPLHFGRLRLLLKMDRGISNAFPSGHESCRRIGWQLRGLQDLRRRKVVILALPPAGQWARGTHQSNAVEYAGQTLPRVCCHLRADVWDQLLPMATMAYNSAVHETTGQSPFCMLFGKRICLPLDATLDVPSGTARNAEDYIVQLRENLQKVHSTAFDQSRHEQQHNKEIADRKATANRFETDQLVWLKFPQWGKLDKRWSGPLRVLKQLGVETYHVQDVHPMGTLMFLFQYFILLP</sequence>
<dbReference type="CDD" id="cd01647">
    <property type="entry name" value="RT_LTR"/>
    <property type="match status" value="1"/>
</dbReference>
<evidence type="ECO:0000256" key="6">
    <source>
        <dbReference type="ARBA" id="ARBA00022918"/>
    </source>
</evidence>
<dbReference type="InterPro" id="IPR000477">
    <property type="entry name" value="RT_dom"/>
</dbReference>
<dbReference type="InterPro" id="IPR043502">
    <property type="entry name" value="DNA/RNA_pol_sf"/>
</dbReference>
<evidence type="ECO:0000256" key="4">
    <source>
        <dbReference type="ARBA" id="ARBA00022759"/>
    </source>
</evidence>
<dbReference type="SUPFAM" id="SSF56672">
    <property type="entry name" value="DNA/RNA polymerases"/>
    <property type="match status" value="1"/>
</dbReference>
<keyword evidence="6" id="KW-0695">RNA-directed DNA polymerase</keyword>
<keyword evidence="1" id="KW-0808">Transferase</keyword>
<keyword evidence="4" id="KW-0255">Endonuclease</keyword>
<keyword evidence="10" id="KW-1185">Reference proteome</keyword>
<dbReference type="PANTHER" id="PTHR37984">
    <property type="entry name" value="PROTEIN CBG26694"/>
    <property type="match status" value="1"/>
</dbReference>
<keyword evidence="3" id="KW-0540">Nuclease</keyword>
<evidence type="ECO:0000256" key="1">
    <source>
        <dbReference type="ARBA" id="ARBA00022679"/>
    </source>
</evidence>
<evidence type="ECO:0000256" key="5">
    <source>
        <dbReference type="ARBA" id="ARBA00022801"/>
    </source>
</evidence>
<keyword evidence="5" id="KW-0378">Hydrolase</keyword>
<dbReference type="GO" id="GO:0003964">
    <property type="term" value="F:RNA-directed DNA polymerase activity"/>
    <property type="evidence" value="ECO:0007669"/>
    <property type="project" value="UniProtKB-KW"/>
</dbReference>
<evidence type="ECO:0000313" key="9">
    <source>
        <dbReference type="EMBL" id="KRY27366.1"/>
    </source>
</evidence>
<dbReference type="InParanoid" id="A0A0V1ARE1"/>
<reference evidence="9 10" key="1">
    <citation type="submission" date="2015-01" db="EMBL/GenBank/DDBJ databases">
        <title>Evolution of Trichinella species and genotypes.</title>
        <authorList>
            <person name="Korhonen P.K."/>
            <person name="Edoardo P."/>
            <person name="Giuseppe L.R."/>
            <person name="Gasser R.B."/>
        </authorList>
    </citation>
    <scope>NUCLEOTIDE SEQUENCE [LARGE SCALE GENOMIC DNA]</scope>
    <source>
        <strain evidence="9">ISS3</strain>
    </source>
</reference>
<protein>
    <submittedName>
        <fullName evidence="9">Retrovirus-related Pol polyprotein from transposon 17.6</fullName>
    </submittedName>
</protein>
<organism evidence="9 10">
    <name type="scientific">Trichinella spiralis</name>
    <name type="common">Trichina worm</name>
    <dbReference type="NCBI Taxonomy" id="6334"/>
    <lineage>
        <taxon>Eukaryota</taxon>
        <taxon>Metazoa</taxon>
        <taxon>Ecdysozoa</taxon>
        <taxon>Nematoda</taxon>
        <taxon>Enoplea</taxon>
        <taxon>Dorylaimia</taxon>
        <taxon>Trichinellida</taxon>
        <taxon>Trichinellidae</taxon>
        <taxon>Trichinella</taxon>
    </lineage>
</organism>
<keyword evidence="2" id="KW-0548">Nucleotidyltransferase</keyword>
<dbReference type="InterPro" id="IPR043128">
    <property type="entry name" value="Rev_trsase/Diguanyl_cyclase"/>
</dbReference>
<comment type="caution">
    <text evidence="9">The sequence shown here is derived from an EMBL/GenBank/DDBJ whole genome shotgun (WGS) entry which is preliminary data.</text>
</comment>
<dbReference type="AlphaFoldDB" id="A0A0V1ARE1"/>
<dbReference type="GO" id="GO:0004519">
    <property type="term" value="F:endonuclease activity"/>
    <property type="evidence" value="ECO:0007669"/>
    <property type="project" value="UniProtKB-KW"/>
</dbReference>
<dbReference type="GO" id="GO:0016787">
    <property type="term" value="F:hydrolase activity"/>
    <property type="evidence" value="ECO:0007669"/>
    <property type="project" value="UniProtKB-KW"/>
</dbReference>
<dbReference type="CDD" id="cd09274">
    <property type="entry name" value="RNase_HI_RT_Ty3"/>
    <property type="match status" value="1"/>
</dbReference>
<evidence type="ECO:0000256" key="3">
    <source>
        <dbReference type="ARBA" id="ARBA00022722"/>
    </source>
</evidence>
<dbReference type="Gene3D" id="3.30.420.10">
    <property type="entry name" value="Ribonuclease H-like superfamily/Ribonuclease H"/>
    <property type="match status" value="1"/>
</dbReference>
<name>A0A0V1ARE1_TRISP</name>
<dbReference type="Gene3D" id="3.10.20.370">
    <property type="match status" value="1"/>
</dbReference>
<evidence type="ECO:0000256" key="2">
    <source>
        <dbReference type="ARBA" id="ARBA00022695"/>
    </source>
</evidence>
<dbReference type="Proteomes" id="UP000054776">
    <property type="component" value="Unassembled WGS sequence"/>
</dbReference>
<dbReference type="Gene3D" id="3.30.70.270">
    <property type="match status" value="1"/>
</dbReference>
<proteinExistence type="predicted"/>
<evidence type="ECO:0000259" key="8">
    <source>
        <dbReference type="Pfam" id="PF17917"/>
    </source>
</evidence>
<gene>
    <name evidence="9" type="primary">pol</name>
    <name evidence="9" type="ORF">T01_14522</name>
</gene>
<dbReference type="FunFam" id="3.10.20.370:FF:000001">
    <property type="entry name" value="Retrovirus-related Pol polyprotein from transposon 17.6-like protein"/>
    <property type="match status" value="1"/>
</dbReference>
<dbReference type="InterPro" id="IPR036397">
    <property type="entry name" value="RNaseH_sf"/>
</dbReference>
<dbReference type="Gene3D" id="3.10.10.10">
    <property type="entry name" value="HIV Type 1 Reverse Transcriptase, subunit A, domain 1"/>
    <property type="match status" value="1"/>
</dbReference>
<dbReference type="GO" id="GO:0003676">
    <property type="term" value="F:nucleic acid binding"/>
    <property type="evidence" value="ECO:0007669"/>
    <property type="project" value="InterPro"/>
</dbReference>
<dbReference type="EMBL" id="JYDH01000260">
    <property type="protein sequence ID" value="KRY27366.1"/>
    <property type="molecule type" value="Genomic_DNA"/>
</dbReference>
<dbReference type="InterPro" id="IPR041373">
    <property type="entry name" value="RT_RNaseH"/>
</dbReference>
<dbReference type="OrthoDB" id="154058at2759"/>
<evidence type="ECO:0000313" key="10">
    <source>
        <dbReference type="Proteomes" id="UP000054776"/>
    </source>
</evidence>
<dbReference type="Pfam" id="PF00078">
    <property type="entry name" value="RVT_1"/>
    <property type="match status" value="1"/>
</dbReference>
<feature type="domain" description="Reverse transcriptase" evidence="7">
    <location>
        <begin position="135"/>
        <end position="238"/>
    </location>
</feature>
<dbReference type="InterPro" id="IPR050951">
    <property type="entry name" value="Retrovirus_Pol_polyprotein"/>
</dbReference>
<dbReference type="FunFam" id="3.30.70.270:FF:000003">
    <property type="entry name" value="Transposon Ty3-G Gag-Pol polyprotein"/>
    <property type="match status" value="1"/>
</dbReference>
<feature type="domain" description="Reverse transcriptase RNase H-like" evidence="8">
    <location>
        <begin position="284"/>
        <end position="387"/>
    </location>
</feature>
<dbReference type="PANTHER" id="PTHR37984:SF5">
    <property type="entry name" value="PROTEIN NYNRIN-LIKE"/>
    <property type="match status" value="1"/>
</dbReference>
<accession>A0A0V1ARE1</accession>
<evidence type="ECO:0000259" key="7">
    <source>
        <dbReference type="Pfam" id="PF00078"/>
    </source>
</evidence>
<dbReference type="Pfam" id="PF17917">
    <property type="entry name" value="RT_RNaseH"/>
    <property type="match status" value="1"/>
</dbReference>